<proteinExistence type="predicted"/>
<dbReference type="InterPro" id="IPR006158">
    <property type="entry name" value="Cobalamin-bd"/>
</dbReference>
<name>A0AAW6U9J4_9MOLU</name>
<protein>
    <submittedName>
        <fullName evidence="2">Cobalamin B12-binding domain-containing protein</fullName>
    </submittedName>
</protein>
<dbReference type="SUPFAM" id="SSF52242">
    <property type="entry name" value="Cobalamin (vitamin B12)-binding domain"/>
    <property type="match status" value="1"/>
</dbReference>
<keyword evidence="3" id="KW-1185">Reference proteome</keyword>
<feature type="domain" description="B12-binding" evidence="1">
    <location>
        <begin position="94"/>
        <end position="215"/>
    </location>
</feature>
<accession>A0AAW6U9J4</accession>
<dbReference type="GO" id="GO:0046872">
    <property type="term" value="F:metal ion binding"/>
    <property type="evidence" value="ECO:0007669"/>
    <property type="project" value="InterPro"/>
</dbReference>
<dbReference type="GO" id="GO:0031419">
    <property type="term" value="F:cobalamin binding"/>
    <property type="evidence" value="ECO:0007669"/>
    <property type="project" value="InterPro"/>
</dbReference>
<evidence type="ECO:0000313" key="2">
    <source>
        <dbReference type="EMBL" id="MDI6452319.1"/>
    </source>
</evidence>
<dbReference type="EMBL" id="JASCXW010000003">
    <property type="protein sequence ID" value="MDI6452319.1"/>
    <property type="molecule type" value="Genomic_DNA"/>
</dbReference>
<dbReference type="Proteomes" id="UP001431532">
    <property type="component" value="Unassembled WGS sequence"/>
</dbReference>
<dbReference type="Gene3D" id="3.40.50.280">
    <property type="entry name" value="Cobalamin-binding domain"/>
    <property type="match status" value="1"/>
</dbReference>
<reference evidence="2" key="1">
    <citation type="submission" date="2023-05" db="EMBL/GenBank/DDBJ databases">
        <title>Mariniplasma microaerophilum sp. nov., a novel anaerobic mollicute isolated from terrestrial mud volcano, Taman Peninsula, Russia.</title>
        <authorList>
            <person name="Khomyakova M.A."/>
            <person name="Merkel A.Y."/>
            <person name="Slobodkin A.I."/>
        </authorList>
    </citation>
    <scope>NUCLEOTIDE SEQUENCE</scope>
    <source>
        <strain evidence="2">M4Ah</strain>
    </source>
</reference>
<evidence type="ECO:0000259" key="1">
    <source>
        <dbReference type="PROSITE" id="PS51332"/>
    </source>
</evidence>
<comment type="caution">
    <text evidence="2">The sequence shown here is derived from an EMBL/GenBank/DDBJ whole genome shotgun (WGS) entry which is preliminary data.</text>
</comment>
<organism evidence="2 3">
    <name type="scientific">Peloplasma aerotolerans</name>
    <dbReference type="NCBI Taxonomy" id="3044389"/>
    <lineage>
        <taxon>Bacteria</taxon>
        <taxon>Bacillati</taxon>
        <taxon>Mycoplasmatota</taxon>
        <taxon>Mollicutes</taxon>
        <taxon>Acholeplasmatales</taxon>
        <taxon>Acholeplasmataceae</taxon>
        <taxon>Peloplasma</taxon>
    </lineage>
</organism>
<dbReference type="CDD" id="cd02065">
    <property type="entry name" value="B12-binding_like"/>
    <property type="match status" value="1"/>
</dbReference>
<dbReference type="RefSeq" id="WP_282838734.1">
    <property type="nucleotide sequence ID" value="NZ_JASCXW010000003.1"/>
</dbReference>
<dbReference type="InterPro" id="IPR036724">
    <property type="entry name" value="Cobalamin-bd_sf"/>
</dbReference>
<evidence type="ECO:0000313" key="3">
    <source>
        <dbReference type="Proteomes" id="UP001431532"/>
    </source>
</evidence>
<dbReference type="Pfam" id="PF02310">
    <property type="entry name" value="B12-binding"/>
    <property type="match status" value="1"/>
</dbReference>
<dbReference type="PROSITE" id="PS51332">
    <property type="entry name" value="B12_BINDING"/>
    <property type="match status" value="1"/>
</dbReference>
<sequence>MKQQLYDEFYKYLEQEQKDQAVRYAIGLLDSKTVTIDELYQDFLTPSLIHFECKTDDLEVCIWKEHFRTSIIRTILESSYMYIIEQTERTKKYGKKIVVLTPTFEYHEIGAIINTHYFLLEGFDASYIGANTPKNEILSAIRAYHPDYIALSVTNSYNLVITKQITEEIKRFFPEIKIILGGQAFSNEETNRSLTYDYILHSYEDIKLFGKEVKS</sequence>
<dbReference type="AlphaFoldDB" id="A0AAW6U9J4"/>
<gene>
    <name evidence="2" type="ORF">QJ521_01975</name>
</gene>